<feature type="region of interest" description="Disordered" evidence="8">
    <location>
        <begin position="317"/>
        <end position="345"/>
    </location>
</feature>
<feature type="domain" description="SET" evidence="9">
    <location>
        <begin position="463"/>
        <end position="580"/>
    </location>
</feature>
<feature type="compositionally biased region" description="Low complexity" evidence="8">
    <location>
        <begin position="717"/>
        <end position="731"/>
    </location>
</feature>
<evidence type="ECO:0000256" key="4">
    <source>
        <dbReference type="ARBA" id="ARBA00022603"/>
    </source>
</evidence>
<evidence type="ECO:0000256" key="7">
    <source>
        <dbReference type="ARBA" id="ARBA00023242"/>
    </source>
</evidence>
<dbReference type="PROSITE" id="PS50280">
    <property type="entry name" value="SET"/>
    <property type="match status" value="1"/>
</dbReference>
<feature type="compositionally biased region" description="Polar residues" evidence="8">
    <location>
        <begin position="57"/>
        <end position="77"/>
    </location>
</feature>
<feature type="compositionally biased region" description="Basic and acidic residues" evidence="8">
    <location>
        <begin position="100"/>
        <end position="110"/>
    </location>
</feature>
<name>A0A0N1H2G3_9EURO</name>
<dbReference type="PROSITE" id="PS50868">
    <property type="entry name" value="POST_SET"/>
    <property type="match status" value="1"/>
</dbReference>
<dbReference type="GO" id="GO:0005634">
    <property type="term" value="C:nucleus"/>
    <property type="evidence" value="ECO:0007669"/>
    <property type="project" value="UniProtKB-SubCell"/>
</dbReference>
<dbReference type="Proteomes" id="UP000038010">
    <property type="component" value="Unassembled WGS sequence"/>
</dbReference>
<dbReference type="InterPro" id="IPR046341">
    <property type="entry name" value="SET_dom_sf"/>
</dbReference>
<accession>A0A0N1H2G3</accession>
<dbReference type="InterPro" id="IPR001214">
    <property type="entry name" value="SET_dom"/>
</dbReference>
<evidence type="ECO:0000313" key="12">
    <source>
        <dbReference type="EMBL" id="KPI38835.1"/>
    </source>
</evidence>
<feature type="compositionally biased region" description="Basic and acidic residues" evidence="8">
    <location>
        <begin position="774"/>
        <end position="801"/>
    </location>
</feature>
<dbReference type="FunFam" id="2.170.270.10:FF:000037">
    <property type="entry name" value="Histone-lysine N-methyltransferase"/>
    <property type="match status" value="1"/>
</dbReference>
<feature type="compositionally biased region" description="Acidic residues" evidence="8">
    <location>
        <begin position="172"/>
        <end position="186"/>
    </location>
</feature>
<evidence type="ECO:0000256" key="6">
    <source>
        <dbReference type="ARBA" id="ARBA00022691"/>
    </source>
</evidence>
<dbReference type="SUPFAM" id="SSF82199">
    <property type="entry name" value="SET domain"/>
    <property type="match status" value="1"/>
</dbReference>
<dbReference type="PROSITE" id="PS51215">
    <property type="entry name" value="AWS"/>
    <property type="match status" value="1"/>
</dbReference>
<evidence type="ECO:0000256" key="8">
    <source>
        <dbReference type="SAM" id="MobiDB-lite"/>
    </source>
</evidence>
<feature type="region of interest" description="Disordered" evidence="8">
    <location>
        <begin position="770"/>
        <end position="801"/>
    </location>
</feature>
<comment type="subcellular location">
    <subcellularLocation>
        <location evidence="2">Chromosome</location>
    </subcellularLocation>
    <subcellularLocation>
        <location evidence="1">Nucleus</location>
    </subcellularLocation>
</comment>
<feature type="compositionally biased region" description="Basic residues" evidence="8">
    <location>
        <begin position="206"/>
        <end position="221"/>
    </location>
</feature>
<dbReference type="Pfam" id="PF00856">
    <property type="entry name" value="SET"/>
    <property type="match status" value="1"/>
</dbReference>
<dbReference type="SMART" id="SM00317">
    <property type="entry name" value="SET"/>
    <property type="match status" value="1"/>
</dbReference>
<evidence type="ECO:0000256" key="3">
    <source>
        <dbReference type="ARBA" id="ARBA00022454"/>
    </source>
</evidence>
<keyword evidence="4 12" id="KW-0489">Methyltransferase</keyword>
<feature type="region of interest" description="Disordered" evidence="8">
    <location>
        <begin position="692"/>
        <end position="749"/>
    </location>
</feature>
<evidence type="ECO:0000256" key="5">
    <source>
        <dbReference type="ARBA" id="ARBA00022679"/>
    </source>
</evidence>
<dbReference type="GO" id="GO:0032259">
    <property type="term" value="P:methylation"/>
    <property type="evidence" value="ECO:0007669"/>
    <property type="project" value="UniProtKB-KW"/>
</dbReference>
<dbReference type="Gene3D" id="2.170.270.10">
    <property type="entry name" value="SET domain"/>
    <property type="match status" value="1"/>
</dbReference>
<feature type="domain" description="AWS" evidence="11">
    <location>
        <begin position="405"/>
        <end position="452"/>
    </location>
</feature>
<dbReference type="GO" id="GO:0042054">
    <property type="term" value="F:histone methyltransferase activity"/>
    <property type="evidence" value="ECO:0007669"/>
    <property type="project" value="InterPro"/>
</dbReference>
<feature type="domain" description="Post-SET" evidence="10">
    <location>
        <begin position="588"/>
        <end position="604"/>
    </location>
</feature>
<dbReference type="RefSeq" id="XP_017998798.1">
    <property type="nucleotide sequence ID" value="XM_018146090.1"/>
</dbReference>
<sequence>MPLRQSLLSFAAAFASPKKIDPQSQARPKMARQDSTASSSSSDVIEVMATEPPVQLPTPSDTATEASSVSSQQGTSKKASRRDSKRLSRGKSRPSLAQSQKKEQAKDRTVSGETLVNSASASQDSLVKSGIDKLNLPWNMSDVFAKGSKADLLETAAEDDASSQKSKVPTAEDSEQEDDDDEDDEERAARAAAKRAKMAENNKLWEKRRKAAAKNATRKSSRASMLTKVGDFAENVLEKRASRVSELKSLVRSRSASDAQILDNTVDGPDAKKRRVSSGATLTSSESAPVLSSKKPQRAPKDKKWLISGLYAGQQRSFDARHHGGSNKKRRSEVADSDEKKENSTLPLPMFLGERLLKEGRDFKLPFDVFSPLPPGQPKPDEWRKSNKNLFVGDAAAEWRVTKPMEYSACLCKAETGCDADCMNRYMYYECDEKNCNLTAEQCGNRAFDDLRKRAKKGGKYNIGVEVIKTVDRGHGVRSNRTFEPDQIIVEYSGEIINQDECDRRMKKEYKSNECYYLMLFDQNMIIDATTKGSIARFVNHSCNPNCRMEKWTVSGKPRMALFAGDRGIMTGEELTYDYNFDPFSQKNVQECHCGEPQCRGFLGPKQKKEERKSEEKENAQPKSPKKSLKRKMVEVVEEVVERVTKKQKTDSQVVLKSKAAKTRVFATATSPAKKSSALGAKVKAVAKAVRGGSSSPMKATSGLARNPSKLKRMVQSTKEATSKAKASASAGIQKSRSTKRVVSSTSATEALIEKEVSEEKTLKKVLVKSKTGGVKDNEVKTVRGRESGRSRTMRVIDGEQ</sequence>
<feature type="compositionally biased region" description="Polar residues" evidence="8">
    <location>
        <begin position="278"/>
        <end position="287"/>
    </location>
</feature>
<evidence type="ECO:0000259" key="10">
    <source>
        <dbReference type="PROSITE" id="PS50868"/>
    </source>
</evidence>
<dbReference type="Pfam" id="PF17907">
    <property type="entry name" value="AWS"/>
    <property type="match status" value="1"/>
</dbReference>
<dbReference type="InterPro" id="IPR050777">
    <property type="entry name" value="SET2_Histone-Lys_MeTrsfase"/>
</dbReference>
<protein>
    <submittedName>
        <fullName evidence="12">Histone-lysine N-methyltransferase ash1</fullName>
    </submittedName>
</protein>
<dbReference type="OrthoDB" id="422362at2759"/>
<dbReference type="SMART" id="SM00508">
    <property type="entry name" value="PostSET"/>
    <property type="match status" value="1"/>
</dbReference>
<dbReference type="GO" id="GO:0005694">
    <property type="term" value="C:chromosome"/>
    <property type="evidence" value="ECO:0007669"/>
    <property type="project" value="UniProtKB-SubCell"/>
</dbReference>
<keyword evidence="6" id="KW-0949">S-adenosyl-L-methionine</keyword>
<keyword evidence="3" id="KW-0158">Chromosome</keyword>
<dbReference type="AlphaFoldDB" id="A0A0N1H2G3"/>
<evidence type="ECO:0000259" key="9">
    <source>
        <dbReference type="PROSITE" id="PS50280"/>
    </source>
</evidence>
<keyword evidence="13" id="KW-1185">Reference proteome</keyword>
<feature type="region of interest" description="Disordered" evidence="8">
    <location>
        <begin position="12"/>
        <end position="126"/>
    </location>
</feature>
<feature type="region of interest" description="Disordered" evidence="8">
    <location>
        <begin position="154"/>
        <end position="229"/>
    </location>
</feature>
<dbReference type="PANTHER" id="PTHR22884">
    <property type="entry name" value="SET DOMAIN PROTEINS"/>
    <property type="match status" value="1"/>
</dbReference>
<evidence type="ECO:0000313" key="13">
    <source>
        <dbReference type="Proteomes" id="UP000038010"/>
    </source>
</evidence>
<evidence type="ECO:0000256" key="2">
    <source>
        <dbReference type="ARBA" id="ARBA00004286"/>
    </source>
</evidence>
<dbReference type="EMBL" id="LFJN01000017">
    <property type="protein sequence ID" value="KPI38835.1"/>
    <property type="molecule type" value="Genomic_DNA"/>
</dbReference>
<comment type="caution">
    <text evidence="12">The sequence shown here is derived from an EMBL/GenBank/DDBJ whole genome shotgun (WGS) entry which is preliminary data.</text>
</comment>
<gene>
    <name evidence="12" type="ORF">AB675_5848</name>
</gene>
<dbReference type="GeneID" id="28737970"/>
<dbReference type="STRING" id="1664694.A0A0N1H2G3"/>
<evidence type="ECO:0000256" key="1">
    <source>
        <dbReference type="ARBA" id="ARBA00004123"/>
    </source>
</evidence>
<dbReference type="InterPro" id="IPR003616">
    <property type="entry name" value="Post-SET_dom"/>
</dbReference>
<keyword evidence="5 12" id="KW-0808">Transferase</keyword>
<keyword evidence="7" id="KW-0539">Nucleus</keyword>
<feature type="compositionally biased region" description="Basic and acidic residues" evidence="8">
    <location>
        <begin position="332"/>
        <end position="343"/>
    </location>
</feature>
<feature type="region of interest" description="Disordered" evidence="8">
    <location>
        <begin position="603"/>
        <end position="631"/>
    </location>
</feature>
<feature type="compositionally biased region" description="Polar residues" evidence="8">
    <location>
        <begin position="111"/>
        <end position="126"/>
    </location>
</feature>
<proteinExistence type="predicted"/>
<feature type="region of interest" description="Disordered" evidence="8">
    <location>
        <begin position="248"/>
        <end position="305"/>
    </location>
</feature>
<evidence type="ECO:0000259" key="11">
    <source>
        <dbReference type="PROSITE" id="PS51215"/>
    </source>
</evidence>
<reference evidence="12 13" key="1">
    <citation type="submission" date="2015-06" db="EMBL/GenBank/DDBJ databases">
        <title>Draft genome of the ant-associated black yeast Phialophora attae CBS 131958.</title>
        <authorList>
            <person name="Moreno L.F."/>
            <person name="Stielow B.J."/>
            <person name="de Hoog S."/>
            <person name="Vicente V.A."/>
            <person name="Weiss V.A."/>
            <person name="de Vries M."/>
            <person name="Cruz L.M."/>
            <person name="Souza E.M."/>
        </authorList>
    </citation>
    <scope>NUCLEOTIDE SEQUENCE [LARGE SCALE GENOMIC DNA]</scope>
    <source>
        <strain evidence="12 13">CBS 131958</strain>
    </source>
</reference>
<organism evidence="12 13">
    <name type="scientific">Cyphellophora attinorum</name>
    <dbReference type="NCBI Taxonomy" id="1664694"/>
    <lineage>
        <taxon>Eukaryota</taxon>
        <taxon>Fungi</taxon>
        <taxon>Dikarya</taxon>
        <taxon>Ascomycota</taxon>
        <taxon>Pezizomycotina</taxon>
        <taxon>Eurotiomycetes</taxon>
        <taxon>Chaetothyriomycetidae</taxon>
        <taxon>Chaetothyriales</taxon>
        <taxon>Cyphellophoraceae</taxon>
        <taxon>Cyphellophora</taxon>
    </lineage>
</organism>
<feature type="compositionally biased region" description="Basic and acidic residues" evidence="8">
    <location>
        <begin position="607"/>
        <end position="620"/>
    </location>
</feature>
<dbReference type="VEuPathDB" id="FungiDB:AB675_5848"/>
<dbReference type="InterPro" id="IPR006560">
    <property type="entry name" value="AWS_dom"/>
</dbReference>